<dbReference type="AlphaFoldDB" id="A0A2R4C443"/>
<protein>
    <submittedName>
        <fullName evidence="1">Uncharacterized protein</fullName>
    </submittedName>
</protein>
<name>A0A2R4C443_9BURK</name>
<keyword evidence="2" id="KW-1185">Reference proteome</keyword>
<organism evidence="1 2">
    <name type="scientific">Pseudoduganella armeniaca</name>
    <dbReference type="NCBI Taxonomy" id="2072590"/>
    <lineage>
        <taxon>Bacteria</taxon>
        <taxon>Pseudomonadati</taxon>
        <taxon>Pseudomonadota</taxon>
        <taxon>Betaproteobacteria</taxon>
        <taxon>Burkholderiales</taxon>
        <taxon>Oxalobacteraceae</taxon>
        <taxon>Telluria group</taxon>
        <taxon>Pseudoduganella</taxon>
    </lineage>
</organism>
<dbReference type="KEGG" id="masz:C9I28_00415"/>
<dbReference type="Proteomes" id="UP000240505">
    <property type="component" value="Chromosome"/>
</dbReference>
<evidence type="ECO:0000313" key="1">
    <source>
        <dbReference type="EMBL" id="AVR94341.1"/>
    </source>
</evidence>
<dbReference type="OrthoDB" id="8777936at2"/>
<dbReference type="EMBL" id="CP028324">
    <property type="protein sequence ID" value="AVR94341.1"/>
    <property type="molecule type" value="Genomic_DNA"/>
</dbReference>
<sequence>MRQKPAPEPLRDELTTATGLVWGHLNAQQPEEAYELARGCLQLWPGDRGLALMAAYAAVELAEPFDLDALRRNTSTDPARAADEAAWIALIERRAGTAC</sequence>
<dbReference type="RefSeq" id="WP_107139692.1">
    <property type="nucleotide sequence ID" value="NZ_CP028324.1"/>
</dbReference>
<gene>
    <name evidence="1" type="ORF">C9I28_00415</name>
</gene>
<accession>A0A2R4C443</accession>
<evidence type="ECO:0000313" key="2">
    <source>
        <dbReference type="Proteomes" id="UP000240505"/>
    </source>
</evidence>
<reference evidence="1 2" key="1">
    <citation type="submission" date="2018-03" db="EMBL/GenBank/DDBJ databases">
        <title>Massilia armeniaca sp. nov., isolated from desert soil.</title>
        <authorList>
            <person name="Huang H."/>
            <person name="Ren M."/>
        </authorList>
    </citation>
    <scope>NUCLEOTIDE SEQUENCE [LARGE SCALE GENOMIC DNA]</scope>
    <source>
        <strain evidence="1 2">ZMN-3</strain>
    </source>
</reference>
<proteinExistence type="predicted"/>